<sequence>MGQALKAKLVWKYFEGKVNIFNRSALAYLIKYTANSLYIVEIMQILFDLI</sequence>
<reference evidence="1 2" key="1">
    <citation type="submission" date="2019-06" db="EMBL/GenBank/DDBJ databases">
        <title>WGS assembly of Gossypium darwinii.</title>
        <authorList>
            <person name="Chen Z.J."/>
            <person name="Sreedasyam A."/>
            <person name="Ando A."/>
            <person name="Song Q."/>
            <person name="De L."/>
            <person name="Hulse-Kemp A."/>
            <person name="Ding M."/>
            <person name="Ye W."/>
            <person name="Kirkbride R."/>
            <person name="Jenkins J."/>
            <person name="Plott C."/>
            <person name="Lovell J."/>
            <person name="Lin Y.-M."/>
            <person name="Vaughn R."/>
            <person name="Liu B."/>
            <person name="Li W."/>
            <person name="Simpson S."/>
            <person name="Scheffler B."/>
            <person name="Saski C."/>
            <person name="Grover C."/>
            <person name="Hu G."/>
            <person name="Conover J."/>
            <person name="Carlson J."/>
            <person name="Shu S."/>
            <person name="Boston L."/>
            <person name="Williams M."/>
            <person name="Peterson D."/>
            <person name="Mcgee K."/>
            <person name="Jones D."/>
            <person name="Wendel J."/>
            <person name="Stelly D."/>
            <person name="Grimwood J."/>
            <person name="Schmutz J."/>
        </authorList>
    </citation>
    <scope>NUCLEOTIDE SEQUENCE [LARGE SCALE GENOMIC DNA]</scope>
    <source>
        <strain evidence="1">1808015.09</strain>
    </source>
</reference>
<protein>
    <submittedName>
        <fullName evidence="1">Uncharacterized protein</fullName>
    </submittedName>
</protein>
<dbReference type="Proteomes" id="UP000323506">
    <property type="component" value="Chromosome D05"/>
</dbReference>
<proteinExistence type="predicted"/>
<dbReference type="AlphaFoldDB" id="A0A5D2CTI4"/>
<keyword evidence="2" id="KW-1185">Reference proteome</keyword>
<name>A0A5D2CTI4_GOSDA</name>
<gene>
    <name evidence="1" type="ORF">ES288_D05G390400v1</name>
</gene>
<evidence type="ECO:0000313" key="1">
    <source>
        <dbReference type="EMBL" id="TYG71366.1"/>
    </source>
</evidence>
<evidence type="ECO:0000313" key="2">
    <source>
        <dbReference type="Proteomes" id="UP000323506"/>
    </source>
</evidence>
<organism evidence="1 2">
    <name type="scientific">Gossypium darwinii</name>
    <name type="common">Darwin's cotton</name>
    <name type="synonym">Gossypium barbadense var. darwinii</name>
    <dbReference type="NCBI Taxonomy" id="34276"/>
    <lineage>
        <taxon>Eukaryota</taxon>
        <taxon>Viridiplantae</taxon>
        <taxon>Streptophyta</taxon>
        <taxon>Embryophyta</taxon>
        <taxon>Tracheophyta</taxon>
        <taxon>Spermatophyta</taxon>
        <taxon>Magnoliopsida</taxon>
        <taxon>eudicotyledons</taxon>
        <taxon>Gunneridae</taxon>
        <taxon>Pentapetalae</taxon>
        <taxon>rosids</taxon>
        <taxon>malvids</taxon>
        <taxon>Malvales</taxon>
        <taxon>Malvaceae</taxon>
        <taxon>Malvoideae</taxon>
        <taxon>Gossypium</taxon>
    </lineage>
</organism>
<dbReference type="EMBL" id="CM017705">
    <property type="protein sequence ID" value="TYG71366.1"/>
    <property type="molecule type" value="Genomic_DNA"/>
</dbReference>
<accession>A0A5D2CTI4</accession>